<evidence type="ECO:0000256" key="1">
    <source>
        <dbReference type="ARBA" id="ARBA00004123"/>
    </source>
</evidence>
<dbReference type="GO" id="GO:0000981">
    <property type="term" value="F:DNA-binding transcription factor activity, RNA polymerase II-specific"/>
    <property type="evidence" value="ECO:0007669"/>
    <property type="project" value="TreeGrafter"/>
</dbReference>
<evidence type="ECO:0000259" key="10">
    <source>
        <dbReference type="Pfam" id="PF16019"/>
    </source>
</evidence>
<feature type="compositionally biased region" description="Basic and acidic residues" evidence="9">
    <location>
        <begin position="186"/>
        <end position="200"/>
    </location>
</feature>
<feature type="region of interest" description="Disordered" evidence="9">
    <location>
        <begin position="257"/>
        <end position="276"/>
    </location>
</feature>
<evidence type="ECO:0000256" key="5">
    <source>
        <dbReference type="ARBA" id="ARBA00023125"/>
    </source>
</evidence>
<comment type="subcellular location">
    <subcellularLocation>
        <location evidence="1">Nucleus</location>
    </subcellularLocation>
</comment>
<evidence type="ECO:0000256" key="4">
    <source>
        <dbReference type="ARBA" id="ARBA00023015"/>
    </source>
</evidence>
<dbReference type="GO" id="GO:0005634">
    <property type="term" value="C:nucleus"/>
    <property type="evidence" value="ECO:0007669"/>
    <property type="project" value="UniProtKB-SubCell"/>
</dbReference>
<feature type="region of interest" description="Disordered" evidence="9">
    <location>
        <begin position="364"/>
        <end position="396"/>
    </location>
</feature>
<feature type="compositionally biased region" description="Polar residues" evidence="9">
    <location>
        <begin position="165"/>
        <end position="178"/>
    </location>
</feature>
<evidence type="ECO:0000256" key="9">
    <source>
        <dbReference type="SAM" id="MobiDB-lite"/>
    </source>
</evidence>
<feature type="domain" description="Cysteine/serine-rich nuclear protein N-terminal" evidence="10">
    <location>
        <begin position="300"/>
        <end position="502"/>
    </location>
</feature>
<keyword evidence="6" id="KW-0010">Activator</keyword>
<keyword evidence="4" id="KW-0805">Transcription regulation</keyword>
<keyword evidence="3" id="KW-0053">Apoptosis</keyword>
<feature type="compositionally biased region" description="Low complexity" evidence="9">
    <location>
        <begin position="367"/>
        <end position="377"/>
    </location>
</feature>
<dbReference type="GO" id="GO:0006915">
    <property type="term" value="P:apoptotic process"/>
    <property type="evidence" value="ECO:0007669"/>
    <property type="project" value="UniProtKB-KW"/>
</dbReference>
<dbReference type="PANTHER" id="PTHR13580:SF9">
    <property type="entry name" value="AXIN1 UP-REGULATED 1, ISOFORM A"/>
    <property type="match status" value="1"/>
</dbReference>
<evidence type="ECO:0000256" key="2">
    <source>
        <dbReference type="ARBA" id="ARBA00008548"/>
    </source>
</evidence>
<dbReference type="PANTHER" id="PTHR13580">
    <property type="entry name" value="TGF-BETA INDUCED APOPTOSIS PROTEIN"/>
    <property type="match status" value="1"/>
</dbReference>
<evidence type="ECO:0000313" key="12">
    <source>
        <dbReference type="Proteomes" id="UP000479000"/>
    </source>
</evidence>
<name>A0A6H5G7G9_9HEMI</name>
<evidence type="ECO:0000256" key="6">
    <source>
        <dbReference type="ARBA" id="ARBA00023159"/>
    </source>
</evidence>
<feature type="compositionally biased region" description="Low complexity" evidence="9">
    <location>
        <begin position="65"/>
        <end position="76"/>
    </location>
</feature>
<dbReference type="AlphaFoldDB" id="A0A6H5G7G9"/>
<dbReference type="EMBL" id="CADCXU010007315">
    <property type="protein sequence ID" value="CAA9998730.1"/>
    <property type="molecule type" value="Genomic_DNA"/>
</dbReference>
<evidence type="ECO:0000256" key="3">
    <source>
        <dbReference type="ARBA" id="ARBA00022703"/>
    </source>
</evidence>
<feature type="compositionally biased region" description="Acidic residues" evidence="9">
    <location>
        <begin position="378"/>
        <end position="391"/>
    </location>
</feature>
<evidence type="ECO:0000256" key="8">
    <source>
        <dbReference type="ARBA" id="ARBA00023242"/>
    </source>
</evidence>
<keyword evidence="8" id="KW-0539">Nucleus</keyword>
<keyword evidence="12" id="KW-1185">Reference proteome</keyword>
<reference evidence="11 12" key="1">
    <citation type="submission" date="2020-02" db="EMBL/GenBank/DDBJ databases">
        <authorList>
            <person name="Ferguson B K."/>
        </authorList>
    </citation>
    <scope>NUCLEOTIDE SEQUENCE [LARGE SCALE GENOMIC DNA]</scope>
</reference>
<comment type="similarity">
    <text evidence="2">Belongs to the AXUD1 family.</text>
</comment>
<dbReference type="GO" id="GO:0043565">
    <property type="term" value="F:sequence-specific DNA binding"/>
    <property type="evidence" value="ECO:0007669"/>
    <property type="project" value="TreeGrafter"/>
</dbReference>
<organism evidence="11 12">
    <name type="scientific">Nesidiocoris tenuis</name>
    <dbReference type="NCBI Taxonomy" id="355587"/>
    <lineage>
        <taxon>Eukaryota</taxon>
        <taxon>Metazoa</taxon>
        <taxon>Ecdysozoa</taxon>
        <taxon>Arthropoda</taxon>
        <taxon>Hexapoda</taxon>
        <taxon>Insecta</taxon>
        <taxon>Pterygota</taxon>
        <taxon>Neoptera</taxon>
        <taxon>Paraneoptera</taxon>
        <taxon>Hemiptera</taxon>
        <taxon>Heteroptera</taxon>
        <taxon>Panheteroptera</taxon>
        <taxon>Cimicomorpha</taxon>
        <taxon>Miridae</taxon>
        <taxon>Dicyphina</taxon>
        <taxon>Nesidiocoris</taxon>
    </lineage>
</organism>
<feature type="region of interest" description="Disordered" evidence="9">
    <location>
        <begin position="164"/>
        <end position="208"/>
    </location>
</feature>
<keyword evidence="5" id="KW-0238">DNA-binding</keyword>
<sequence length="804" mass="89502">MDIPPDDCGECTIGETSPSDERSSANIDKACDASTGVGVKLLFVDKSIDQIQIPKKEDDSPNGTSSNALLASEESSSIAELAGDKFNALDSTREEAYSLPCEGDSYVAVMGTTISGLPHNNDDIPDLMTDYMEKALHEECQPDRSDGSDSGLGSDLADERLGTMKSDSMSSDELNTPLNEELNGTAEDKSPQPDIEKKQDTSLTMKDVVPTEATDSLACQEIGTWDGLDPLPAAVEASSLMDNQDHGIPNSADCLSLGGTADGNQQSTDPSVTCTRPNRTIRSMLKRKSSDVVSNGSPKKKKNSIAFGPVDVFYFQRSQGFTCVPSQGGSTLGMTLNHSDKQTFSIAEHYSEQRRIHREILSQLRNSTSDHTSSSSDSDTDDQNTESELEPDNYFFLQPVPTRQRRALLRASGVRKIDTEEKDECRDIRSSREFCGCACKGYCDPDTCECSQAGIKCQVDRQSFPCGCTHDGCANSSGRIEFNPMRVRTHFIHTMMRLEMEKKREHEEEIATRRGAASYNETPAASVHHQQQHHHHQQLHDPAAATSGYGPPYDMTSYYHYESPANGSTSSFSTYQYNSYAQQPQYTTELPEFHNSGAPTYETFQPPFVSETRCYEEPKLESFSDLLQGRYSDSALEPLVLQDHSVPSVAKDPNHQQEEESENFGEIIKKTMESEPIRATYNYVLAKYFEHRTKPGISKSMLKIRGLKYLHSCTRLRRIIMRKVTGSRCGGKRVTDAGISQLLEALPRLQYIKYNNMGSRDGLTVWRRHLLFDLSRPDSHFFALPPSCLSFTLRKQTHEMRDVL</sequence>
<feature type="region of interest" description="Disordered" evidence="9">
    <location>
        <begin position="1"/>
        <end position="26"/>
    </location>
</feature>
<feature type="compositionally biased region" description="Polar residues" evidence="9">
    <location>
        <begin position="262"/>
        <end position="276"/>
    </location>
</feature>
<dbReference type="OrthoDB" id="5946974at2759"/>
<proteinExistence type="inferred from homology"/>
<gene>
    <name evidence="11" type="ORF">NTEN_LOCUS5013</name>
</gene>
<accession>A0A6H5G7G9</accession>
<dbReference type="Proteomes" id="UP000479000">
    <property type="component" value="Unassembled WGS sequence"/>
</dbReference>
<dbReference type="InterPro" id="IPR023260">
    <property type="entry name" value="Cys/Ser-rich_nuc_prot"/>
</dbReference>
<feature type="region of interest" description="Disordered" evidence="9">
    <location>
        <begin position="521"/>
        <end position="547"/>
    </location>
</feature>
<feature type="non-terminal residue" evidence="11">
    <location>
        <position position="804"/>
    </location>
</feature>
<protein>
    <recommendedName>
        <fullName evidence="10">Cysteine/serine-rich nuclear protein N-terminal domain-containing protein</fullName>
    </recommendedName>
</protein>
<evidence type="ECO:0000256" key="7">
    <source>
        <dbReference type="ARBA" id="ARBA00023163"/>
    </source>
</evidence>
<evidence type="ECO:0000313" key="11">
    <source>
        <dbReference type="EMBL" id="CAA9998730.1"/>
    </source>
</evidence>
<dbReference type="Pfam" id="PF16019">
    <property type="entry name" value="CSRNP_N"/>
    <property type="match status" value="1"/>
</dbReference>
<keyword evidence="7" id="KW-0804">Transcription</keyword>
<dbReference type="InterPro" id="IPR031972">
    <property type="entry name" value="CSRNP_N"/>
</dbReference>
<feature type="region of interest" description="Disordered" evidence="9">
    <location>
        <begin position="53"/>
        <end position="76"/>
    </location>
</feature>
<dbReference type="PRINTS" id="PR02031">
    <property type="entry name" value="CYSSERRICHNP"/>
</dbReference>